<accession>A0A1D8P6E8</accession>
<dbReference type="InterPro" id="IPR025970">
    <property type="entry name" value="SusE"/>
</dbReference>
<dbReference type="KEGG" id="lul:LPB138_05300"/>
<organism evidence="2 3">
    <name type="scientific">Urechidicola croceus</name>
    <dbReference type="NCBI Taxonomy" id="1850246"/>
    <lineage>
        <taxon>Bacteria</taxon>
        <taxon>Pseudomonadati</taxon>
        <taxon>Bacteroidota</taxon>
        <taxon>Flavobacteriia</taxon>
        <taxon>Flavobacteriales</taxon>
        <taxon>Flavobacteriaceae</taxon>
        <taxon>Urechidicola</taxon>
    </lineage>
</organism>
<feature type="domain" description="SusE outer membrane protein" evidence="1">
    <location>
        <begin position="23"/>
        <end position="139"/>
    </location>
</feature>
<keyword evidence="3" id="KW-1185">Reference proteome</keyword>
<evidence type="ECO:0000259" key="1">
    <source>
        <dbReference type="Pfam" id="PF14292"/>
    </source>
</evidence>
<dbReference type="Gene3D" id="2.60.40.3620">
    <property type="match status" value="2"/>
</dbReference>
<dbReference type="Pfam" id="PF14292">
    <property type="entry name" value="SusE"/>
    <property type="match status" value="1"/>
</dbReference>
<name>A0A1D8P6E8_9FLAO</name>
<dbReference type="EMBL" id="CP017478">
    <property type="protein sequence ID" value="AOW20132.1"/>
    <property type="molecule type" value="Genomic_DNA"/>
</dbReference>
<evidence type="ECO:0000313" key="3">
    <source>
        <dbReference type="Proteomes" id="UP000176050"/>
    </source>
</evidence>
<dbReference type="RefSeq" id="WP_070236271.1">
    <property type="nucleotide sequence ID" value="NZ_CP017478.1"/>
</dbReference>
<sequence length="382" mass="42171">MKKIFTILFSIITLLSLNSCDKENSPIFVAQEDQDGIEFLNSFAANYLLSEATEDNIADRFLWDSANFDVETNITYELQASIYPELTTFDVVGTTSENNLSVTVGQLLEFAEDLGLDDDPATTDANGLPNNVGQVYFRVRAYVGTTGDLETMSTIQPINITWIETVAVSDECPSIFAVGEALTDIGWNFSADGEVFCQNDILERKFRFTNGTNFRFFEESGNWASGLGYNYYIDEGFAIDTNLEAVNDGDDNFVFVGESGIYTVTINNVDKTIIVTPSSSLWAVGGAVPGGWDFNDDTVEFIESTPDVWSASITLSNDIFRFFQTFGTWDTNNNFAYYDDEGFTIDSNFESDGGGDSNFSFIGAPGTYILTINAVDKTITLD</sequence>
<evidence type="ECO:0000313" key="2">
    <source>
        <dbReference type="EMBL" id="AOW20132.1"/>
    </source>
</evidence>
<dbReference type="AlphaFoldDB" id="A0A1D8P6E8"/>
<protein>
    <recommendedName>
        <fullName evidence="1">SusE outer membrane protein domain-containing protein</fullName>
    </recommendedName>
</protein>
<proteinExistence type="predicted"/>
<dbReference type="STRING" id="1850246.LPB138_05300"/>
<dbReference type="Proteomes" id="UP000176050">
    <property type="component" value="Chromosome"/>
</dbReference>
<gene>
    <name evidence="2" type="ORF">LPB138_05300</name>
</gene>
<dbReference type="OrthoDB" id="975117at2"/>
<reference evidence="2 3" key="1">
    <citation type="submission" date="2016-10" db="EMBL/GenBank/DDBJ databases">
        <title>Lutibacter sp. LPB0138, isolated from marine gastropod.</title>
        <authorList>
            <person name="Kim E."/>
            <person name="Yi H."/>
        </authorList>
    </citation>
    <scope>NUCLEOTIDE SEQUENCE [LARGE SCALE GENOMIC DNA]</scope>
    <source>
        <strain evidence="2 3">LPB0138</strain>
    </source>
</reference>